<dbReference type="Pfam" id="PF12833">
    <property type="entry name" value="HTH_18"/>
    <property type="match status" value="1"/>
</dbReference>
<dbReference type="PANTHER" id="PTHR47893">
    <property type="entry name" value="REGULATORY PROTEIN PCHR"/>
    <property type="match status" value="1"/>
</dbReference>
<keyword evidence="1" id="KW-0805">Transcription regulation</keyword>
<dbReference type="GO" id="GO:0043565">
    <property type="term" value="F:sequence-specific DNA binding"/>
    <property type="evidence" value="ECO:0007669"/>
    <property type="project" value="InterPro"/>
</dbReference>
<evidence type="ECO:0000256" key="1">
    <source>
        <dbReference type="ARBA" id="ARBA00023015"/>
    </source>
</evidence>
<sequence>MTAPLLVPRVFRFDDVDAFRSSIRDLDVDFTPLARKISAEQVILSLPGCELNYTQSFPRIVDAQLARHTTAVGFTMDDGVPMRFNGVERDRAVIVLGGGGAFYTSVEQTPRQYVSMMFTPEIVDRGWPSAGLHFSIHEISQRAQDRLREVVRQVLLVTSDQVTIAEFATGASIKETLLAAIDNAFAEIVPAKWATRANTTRQFKVFNDARAILAGDVAHPIYSGELARQIGVSVRTLHDAIQRYRGISLHRYLRLRRLWLVRQQLLAGAPSVKACALAYGFWHLSDFSRSYRSQFGEAPSETLAASRRTGVAPADPSGGRHDS</sequence>
<evidence type="ECO:0000313" key="6">
    <source>
        <dbReference type="Proteomes" id="UP000198992"/>
    </source>
</evidence>
<organism evidence="5 6">
    <name type="scientific">Bradyrhizobium erythrophlei</name>
    <dbReference type="NCBI Taxonomy" id="1437360"/>
    <lineage>
        <taxon>Bacteria</taxon>
        <taxon>Pseudomonadati</taxon>
        <taxon>Pseudomonadota</taxon>
        <taxon>Alphaproteobacteria</taxon>
        <taxon>Hyphomicrobiales</taxon>
        <taxon>Nitrobacteraceae</taxon>
        <taxon>Bradyrhizobium</taxon>
    </lineage>
</organism>
<dbReference type="SUPFAM" id="SSF46689">
    <property type="entry name" value="Homeodomain-like"/>
    <property type="match status" value="1"/>
</dbReference>
<dbReference type="EMBL" id="FNTH01000001">
    <property type="protein sequence ID" value="SEB81962.1"/>
    <property type="molecule type" value="Genomic_DNA"/>
</dbReference>
<dbReference type="InterPro" id="IPR053142">
    <property type="entry name" value="PchR_regulatory_protein"/>
</dbReference>
<dbReference type="InterPro" id="IPR018060">
    <property type="entry name" value="HTH_AraC"/>
</dbReference>
<dbReference type="AlphaFoldDB" id="A0A1H4MHY7"/>
<keyword evidence="2" id="KW-0804">Transcription</keyword>
<protein>
    <submittedName>
        <fullName evidence="5">AraC family transcriptional regulator, ethanolamine operon transcriptional activator</fullName>
    </submittedName>
</protein>
<gene>
    <name evidence="5" type="ORF">SAMN05444164_0312</name>
</gene>
<dbReference type="PROSITE" id="PS01124">
    <property type="entry name" value="HTH_ARAC_FAMILY_2"/>
    <property type="match status" value="1"/>
</dbReference>
<dbReference type="PANTHER" id="PTHR47893:SF1">
    <property type="entry name" value="REGULATORY PROTEIN PCHR"/>
    <property type="match status" value="1"/>
</dbReference>
<dbReference type="SMART" id="SM00342">
    <property type="entry name" value="HTH_ARAC"/>
    <property type="match status" value="1"/>
</dbReference>
<reference evidence="5 6" key="1">
    <citation type="submission" date="2016-10" db="EMBL/GenBank/DDBJ databases">
        <authorList>
            <person name="de Groot N.N."/>
        </authorList>
    </citation>
    <scope>NUCLEOTIDE SEQUENCE [LARGE SCALE GENOMIC DNA]</scope>
    <source>
        <strain evidence="5 6">MT12</strain>
    </source>
</reference>
<dbReference type="Gene3D" id="1.10.10.60">
    <property type="entry name" value="Homeodomain-like"/>
    <property type="match status" value="1"/>
</dbReference>
<dbReference type="Proteomes" id="UP000198992">
    <property type="component" value="Unassembled WGS sequence"/>
</dbReference>
<evidence type="ECO:0000313" key="5">
    <source>
        <dbReference type="EMBL" id="SEB81962.1"/>
    </source>
</evidence>
<dbReference type="InterPro" id="IPR009057">
    <property type="entry name" value="Homeodomain-like_sf"/>
</dbReference>
<name>A0A1H4MHY7_9BRAD</name>
<dbReference type="GO" id="GO:0003700">
    <property type="term" value="F:DNA-binding transcription factor activity"/>
    <property type="evidence" value="ECO:0007669"/>
    <property type="project" value="InterPro"/>
</dbReference>
<accession>A0A1H4MHY7</accession>
<evidence type="ECO:0000256" key="2">
    <source>
        <dbReference type="ARBA" id="ARBA00023163"/>
    </source>
</evidence>
<proteinExistence type="predicted"/>
<feature type="domain" description="HTH araC/xylS-type" evidence="4">
    <location>
        <begin position="207"/>
        <end position="305"/>
    </location>
</feature>
<feature type="region of interest" description="Disordered" evidence="3">
    <location>
        <begin position="300"/>
        <end position="323"/>
    </location>
</feature>
<evidence type="ECO:0000256" key="3">
    <source>
        <dbReference type="SAM" id="MobiDB-lite"/>
    </source>
</evidence>
<evidence type="ECO:0000259" key="4">
    <source>
        <dbReference type="PROSITE" id="PS01124"/>
    </source>
</evidence>